<evidence type="ECO:0000313" key="1">
    <source>
        <dbReference type="EMBL" id="DAD84941.1"/>
    </source>
</evidence>
<reference evidence="1" key="1">
    <citation type="journal article" date="2021" name="Proc. Natl. Acad. Sci. U.S.A.">
        <title>A Catalog of Tens of Thousands of Viruses from Human Metagenomes Reveals Hidden Associations with Chronic Diseases.</title>
        <authorList>
            <person name="Tisza M.J."/>
            <person name="Buck C.B."/>
        </authorList>
    </citation>
    <scope>NUCLEOTIDE SEQUENCE</scope>
    <source>
        <strain evidence="1">CtD6g5</strain>
    </source>
</reference>
<accession>A0A8S5MRG1</accession>
<organism evidence="1">
    <name type="scientific">Siphoviridae sp. ctD6g5</name>
    <dbReference type="NCBI Taxonomy" id="2826196"/>
    <lineage>
        <taxon>Viruses</taxon>
        <taxon>Duplodnaviria</taxon>
        <taxon>Heunggongvirae</taxon>
        <taxon>Uroviricota</taxon>
        <taxon>Caudoviricetes</taxon>
    </lineage>
</organism>
<sequence length="151" mass="18068">MKRKENKDLMMQMLRDGLPYKEIAEATGYKVTSLHRYAQDIEERKEHQNTGVKSYKDLIIRWFEQGKTAEEIGELIGYSPVTVKNKYNEWKREEKFRDEPEEIEDYYPESILTFAEKKKPKGETVVEKVGNTYKRFTAYSAHEFVEYYGRM</sequence>
<dbReference type="EMBL" id="BK014970">
    <property type="protein sequence ID" value="DAD84941.1"/>
    <property type="molecule type" value="Genomic_DNA"/>
</dbReference>
<proteinExistence type="predicted"/>
<protein>
    <submittedName>
        <fullName evidence="1">Transcriptional regulator</fullName>
    </submittedName>
</protein>
<name>A0A8S5MRG1_9CAUD</name>